<accession>A0ABR2HCQ8</accession>
<evidence type="ECO:0000313" key="1">
    <source>
        <dbReference type="EMBL" id="KAK8844473.1"/>
    </source>
</evidence>
<gene>
    <name evidence="1" type="ORF">M9Y10_024333</name>
</gene>
<evidence type="ECO:0000313" key="2">
    <source>
        <dbReference type="Proteomes" id="UP001470230"/>
    </source>
</evidence>
<reference evidence="1 2" key="1">
    <citation type="submission" date="2024-04" db="EMBL/GenBank/DDBJ databases">
        <title>Tritrichomonas musculus Genome.</title>
        <authorList>
            <person name="Alves-Ferreira E."/>
            <person name="Grigg M."/>
            <person name="Lorenzi H."/>
            <person name="Galac M."/>
        </authorList>
    </citation>
    <scope>NUCLEOTIDE SEQUENCE [LARGE SCALE GENOMIC DNA]</scope>
    <source>
        <strain evidence="1 2">EAF2021</strain>
    </source>
</reference>
<comment type="caution">
    <text evidence="1">The sequence shown here is derived from an EMBL/GenBank/DDBJ whole genome shotgun (WGS) entry which is preliminary data.</text>
</comment>
<evidence type="ECO:0008006" key="3">
    <source>
        <dbReference type="Google" id="ProtNLM"/>
    </source>
</evidence>
<sequence length="128" mass="14873">MFININTRKAYAYPMNGKGAREVLKALQQFVKDAQQVYSIANQREKLAETLNRGKECIIERIDNYNDDTGKYKVKYEGVVGRKAFAQEPIRNLRRGNPLVLGPAEREYWLSYTKKAGKEIPDRIKKYI</sequence>
<protein>
    <recommendedName>
        <fullName evidence="3">HK97 gp10 family phage protein</fullName>
    </recommendedName>
</protein>
<proteinExistence type="predicted"/>
<organism evidence="1 2">
    <name type="scientific">Tritrichomonas musculus</name>
    <dbReference type="NCBI Taxonomy" id="1915356"/>
    <lineage>
        <taxon>Eukaryota</taxon>
        <taxon>Metamonada</taxon>
        <taxon>Parabasalia</taxon>
        <taxon>Tritrichomonadida</taxon>
        <taxon>Tritrichomonadidae</taxon>
        <taxon>Tritrichomonas</taxon>
    </lineage>
</organism>
<dbReference type="EMBL" id="JAPFFF010000032">
    <property type="protein sequence ID" value="KAK8844473.1"/>
    <property type="molecule type" value="Genomic_DNA"/>
</dbReference>
<name>A0ABR2HCQ8_9EUKA</name>
<dbReference type="Proteomes" id="UP001470230">
    <property type="component" value="Unassembled WGS sequence"/>
</dbReference>
<keyword evidence="2" id="KW-1185">Reference proteome</keyword>